<dbReference type="InterPro" id="IPR016186">
    <property type="entry name" value="C-type_lectin-like/link_sf"/>
</dbReference>
<protein>
    <recommendedName>
        <fullName evidence="2">C-type lectin domain-containing protein</fullName>
    </recommendedName>
</protein>
<evidence type="ECO:0000256" key="1">
    <source>
        <dbReference type="ARBA" id="ARBA00023157"/>
    </source>
</evidence>
<evidence type="ECO:0000313" key="3">
    <source>
        <dbReference type="EMBL" id="KAF6032815.1"/>
    </source>
</evidence>
<keyword evidence="1" id="KW-1015">Disulfide bond</keyword>
<proteinExistence type="predicted"/>
<dbReference type="AlphaFoldDB" id="A0A7J7K3Q2"/>
<dbReference type="InterPro" id="IPR016187">
    <property type="entry name" value="CTDL_fold"/>
</dbReference>
<dbReference type="PROSITE" id="PS00615">
    <property type="entry name" value="C_TYPE_LECTIN_1"/>
    <property type="match status" value="1"/>
</dbReference>
<dbReference type="EMBL" id="VXIV02001473">
    <property type="protein sequence ID" value="KAF6032815.1"/>
    <property type="molecule type" value="Genomic_DNA"/>
</dbReference>
<dbReference type="InterPro" id="IPR003609">
    <property type="entry name" value="Pan_app"/>
</dbReference>
<evidence type="ECO:0000259" key="2">
    <source>
        <dbReference type="PROSITE" id="PS50041"/>
    </source>
</evidence>
<dbReference type="SUPFAM" id="SSF56436">
    <property type="entry name" value="C-type lectin-like"/>
    <property type="match status" value="1"/>
</dbReference>
<reference evidence="3" key="1">
    <citation type="submission" date="2020-06" db="EMBL/GenBank/DDBJ databases">
        <title>Draft genome of Bugula neritina, a colonial animal packing powerful symbionts and potential medicines.</title>
        <authorList>
            <person name="Rayko M."/>
        </authorList>
    </citation>
    <scope>NUCLEOTIDE SEQUENCE [LARGE SCALE GENOMIC DNA]</scope>
    <source>
        <strain evidence="3">Kwan_BN1</strain>
    </source>
</reference>
<accession>A0A7J7K3Q2</accession>
<dbReference type="Pfam" id="PF00024">
    <property type="entry name" value="PAN_1"/>
    <property type="match status" value="1"/>
</dbReference>
<dbReference type="InterPro" id="IPR018378">
    <property type="entry name" value="C-type_lectin_CS"/>
</dbReference>
<dbReference type="Proteomes" id="UP000593567">
    <property type="component" value="Unassembled WGS sequence"/>
</dbReference>
<dbReference type="PROSITE" id="PS50041">
    <property type="entry name" value="C_TYPE_LECTIN_2"/>
    <property type="match status" value="1"/>
</dbReference>
<dbReference type="Pfam" id="PF00059">
    <property type="entry name" value="Lectin_C"/>
    <property type="match status" value="1"/>
</dbReference>
<evidence type="ECO:0000313" key="4">
    <source>
        <dbReference type="Proteomes" id="UP000593567"/>
    </source>
</evidence>
<organism evidence="3 4">
    <name type="scientific">Bugula neritina</name>
    <name type="common">Brown bryozoan</name>
    <name type="synonym">Sertularia neritina</name>
    <dbReference type="NCBI Taxonomy" id="10212"/>
    <lineage>
        <taxon>Eukaryota</taxon>
        <taxon>Metazoa</taxon>
        <taxon>Spiralia</taxon>
        <taxon>Lophotrochozoa</taxon>
        <taxon>Bryozoa</taxon>
        <taxon>Gymnolaemata</taxon>
        <taxon>Cheilostomatida</taxon>
        <taxon>Flustrina</taxon>
        <taxon>Buguloidea</taxon>
        <taxon>Bugulidae</taxon>
        <taxon>Bugula</taxon>
    </lineage>
</organism>
<dbReference type="OrthoDB" id="5797898at2759"/>
<keyword evidence="4" id="KW-1185">Reference proteome</keyword>
<dbReference type="InterPro" id="IPR001304">
    <property type="entry name" value="C-type_lectin-like"/>
</dbReference>
<name>A0A7J7K3Q2_BUGNE</name>
<comment type="caution">
    <text evidence="3">The sequence shown here is derived from an EMBL/GenBank/DDBJ whole genome shotgun (WGS) entry which is preliminary data.</text>
</comment>
<feature type="domain" description="C-type lectin" evidence="2">
    <location>
        <begin position="54"/>
        <end position="174"/>
    </location>
</feature>
<gene>
    <name evidence="3" type="ORF">EB796_008860</name>
</gene>
<dbReference type="Gene3D" id="3.10.100.10">
    <property type="entry name" value="Mannose-Binding Protein A, subunit A"/>
    <property type="match status" value="1"/>
</dbReference>
<dbReference type="CDD" id="cd00037">
    <property type="entry name" value="CLECT"/>
    <property type="match status" value="1"/>
</dbReference>
<sequence>MTLCQDSATCKTVSYNPESKICQLSDSAPVTKLIESEEQVYTVSCKLDYTYNPESMTCYKLVKSKTDWYQANESCSAIGGYLATFPTAAASQWFRDQLPTLLGTSNILLPPNSMTWIGGYRDDTSAPENFAWQGFATGGVPAPGQPESDWKADEPQDFEKCIAAYVDGWYDADCTDFEFFYTCETLP</sequence>
<dbReference type="SMART" id="SM00034">
    <property type="entry name" value="CLECT"/>
    <property type="match status" value="1"/>
</dbReference>